<evidence type="ECO:0000259" key="4">
    <source>
        <dbReference type="Pfam" id="PF13649"/>
    </source>
</evidence>
<gene>
    <name evidence="5" type="ORF">HF526_28715</name>
</gene>
<sequence length="187" mass="19078">MSRADQERWDARHTAVSASGEQACLPPDALRGRLELLPAGGRALELACGRGAVAVWLAQRGFAVDAVDVSGAGLEAAAALATRSGAGDRVRLVAADLDDGIPASCPGPYDVVVCQRFRDPRLYDAMAARLAPGGLLVVTVLSAAGDEPGPFRAAPGELAAAFGAIAGLQIVSHDEGNGAASLIARRR</sequence>
<dbReference type="Gene3D" id="3.40.50.150">
    <property type="entry name" value="Vaccinia Virus protein VP39"/>
    <property type="match status" value="1"/>
</dbReference>
<dbReference type="PANTHER" id="PTHR43464">
    <property type="entry name" value="METHYLTRANSFERASE"/>
    <property type="match status" value="1"/>
</dbReference>
<dbReference type="InterPro" id="IPR029063">
    <property type="entry name" value="SAM-dependent_MTases_sf"/>
</dbReference>
<dbReference type="CDD" id="cd02440">
    <property type="entry name" value="AdoMet_MTases"/>
    <property type="match status" value="1"/>
</dbReference>
<proteinExistence type="predicted"/>
<reference evidence="5 6" key="1">
    <citation type="submission" date="2020-04" db="EMBL/GenBank/DDBJ databases">
        <authorList>
            <person name="Klaysubun C."/>
            <person name="Duangmal K."/>
            <person name="Lipun K."/>
        </authorList>
    </citation>
    <scope>NUCLEOTIDE SEQUENCE [LARGE SCALE GENOMIC DNA]</scope>
    <source>
        <strain evidence="5 6">K10HN5</strain>
    </source>
</reference>
<evidence type="ECO:0000256" key="1">
    <source>
        <dbReference type="ARBA" id="ARBA00022603"/>
    </source>
</evidence>
<keyword evidence="1 5" id="KW-0489">Methyltransferase</keyword>
<evidence type="ECO:0000313" key="5">
    <source>
        <dbReference type="EMBL" id="NMI01250.1"/>
    </source>
</evidence>
<accession>A0ABX1SJU6</accession>
<keyword evidence="3" id="KW-0949">S-adenosyl-L-methionine</keyword>
<name>A0ABX1SJU6_9PSEU</name>
<dbReference type="RefSeq" id="WP_169384709.1">
    <property type="nucleotide sequence ID" value="NZ_JAAXLA010000078.1"/>
</dbReference>
<dbReference type="SUPFAM" id="SSF53335">
    <property type="entry name" value="S-adenosyl-L-methionine-dependent methyltransferases"/>
    <property type="match status" value="1"/>
</dbReference>
<protein>
    <submittedName>
        <fullName evidence="5">Class I SAM-dependent methyltransferase</fullName>
    </submittedName>
</protein>
<dbReference type="Proteomes" id="UP000820669">
    <property type="component" value="Unassembled WGS sequence"/>
</dbReference>
<dbReference type="GO" id="GO:0008168">
    <property type="term" value="F:methyltransferase activity"/>
    <property type="evidence" value="ECO:0007669"/>
    <property type="project" value="UniProtKB-KW"/>
</dbReference>
<dbReference type="GO" id="GO:0032259">
    <property type="term" value="P:methylation"/>
    <property type="evidence" value="ECO:0007669"/>
    <property type="project" value="UniProtKB-KW"/>
</dbReference>
<dbReference type="Pfam" id="PF13649">
    <property type="entry name" value="Methyltransf_25"/>
    <property type="match status" value="1"/>
</dbReference>
<dbReference type="InterPro" id="IPR041698">
    <property type="entry name" value="Methyltransf_25"/>
</dbReference>
<organism evidence="5 6">
    <name type="scientific">Pseudonocardia acidicola</name>
    <dbReference type="NCBI Taxonomy" id="2724939"/>
    <lineage>
        <taxon>Bacteria</taxon>
        <taxon>Bacillati</taxon>
        <taxon>Actinomycetota</taxon>
        <taxon>Actinomycetes</taxon>
        <taxon>Pseudonocardiales</taxon>
        <taxon>Pseudonocardiaceae</taxon>
        <taxon>Pseudonocardia</taxon>
    </lineage>
</organism>
<evidence type="ECO:0000256" key="2">
    <source>
        <dbReference type="ARBA" id="ARBA00022679"/>
    </source>
</evidence>
<keyword evidence="2" id="KW-0808">Transferase</keyword>
<comment type="caution">
    <text evidence="5">The sequence shown here is derived from an EMBL/GenBank/DDBJ whole genome shotgun (WGS) entry which is preliminary data.</text>
</comment>
<dbReference type="EMBL" id="JAAXLA010000078">
    <property type="protein sequence ID" value="NMI01250.1"/>
    <property type="molecule type" value="Genomic_DNA"/>
</dbReference>
<evidence type="ECO:0000256" key="3">
    <source>
        <dbReference type="ARBA" id="ARBA00022691"/>
    </source>
</evidence>
<keyword evidence="6" id="KW-1185">Reference proteome</keyword>
<evidence type="ECO:0000313" key="6">
    <source>
        <dbReference type="Proteomes" id="UP000820669"/>
    </source>
</evidence>
<dbReference type="PANTHER" id="PTHR43464:SF19">
    <property type="entry name" value="UBIQUINONE BIOSYNTHESIS O-METHYLTRANSFERASE, MITOCHONDRIAL"/>
    <property type="match status" value="1"/>
</dbReference>
<feature type="domain" description="Methyltransferase" evidence="4">
    <location>
        <begin position="44"/>
        <end position="134"/>
    </location>
</feature>